<name>A0A0F7TEW8_PENBI</name>
<protein>
    <recommendedName>
        <fullName evidence="16">DNA repair protein Rhp26/Rad26</fullName>
    </recommendedName>
</protein>
<feature type="compositionally biased region" description="Acidic residues" evidence="11">
    <location>
        <begin position="168"/>
        <end position="177"/>
    </location>
</feature>
<keyword evidence="4" id="KW-0227">DNA damage</keyword>
<dbReference type="SUPFAM" id="SSF52540">
    <property type="entry name" value="P-loop containing nucleoside triphosphate hydrolases"/>
    <property type="match status" value="2"/>
</dbReference>
<dbReference type="GO" id="GO:0008094">
    <property type="term" value="F:ATP-dependent activity, acting on DNA"/>
    <property type="evidence" value="ECO:0007669"/>
    <property type="project" value="TreeGrafter"/>
</dbReference>
<dbReference type="Proteomes" id="UP000042958">
    <property type="component" value="Unassembled WGS sequence"/>
</dbReference>
<feature type="region of interest" description="Disordered" evidence="11">
    <location>
        <begin position="149"/>
        <end position="291"/>
    </location>
</feature>
<dbReference type="PANTHER" id="PTHR45629:SF7">
    <property type="entry name" value="DNA EXCISION REPAIR PROTEIN ERCC-6-RELATED"/>
    <property type="match status" value="1"/>
</dbReference>
<dbReference type="Pfam" id="PF00176">
    <property type="entry name" value="SNF2-rel_dom"/>
    <property type="match status" value="1"/>
</dbReference>
<dbReference type="Gene3D" id="3.40.50.300">
    <property type="entry name" value="P-loop containing nucleotide triphosphate hydrolases"/>
    <property type="match status" value="1"/>
</dbReference>
<dbReference type="CDD" id="cd18793">
    <property type="entry name" value="SF2_C_SNF"/>
    <property type="match status" value="1"/>
</dbReference>
<evidence type="ECO:0000256" key="6">
    <source>
        <dbReference type="ARBA" id="ARBA00022806"/>
    </source>
</evidence>
<feature type="compositionally biased region" description="Low complexity" evidence="11">
    <location>
        <begin position="1"/>
        <end position="14"/>
    </location>
</feature>
<feature type="compositionally biased region" description="Basic and acidic residues" evidence="11">
    <location>
        <begin position="178"/>
        <end position="199"/>
    </location>
</feature>
<dbReference type="GO" id="GO:0006283">
    <property type="term" value="P:transcription-coupled nucleotide-excision repair"/>
    <property type="evidence" value="ECO:0007669"/>
    <property type="project" value="TreeGrafter"/>
</dbReference>
<dbReference type="PANTHER" id="PTHR45629">
    <property type="entry name" value="SNF2/RAD54 FAMILY MEMBER"/>
    <property type="match status" value="1"/>
</dbReference>
<dbReference type="GO" id="GO:0005524">
    <property type="term" value="F:ATP binding"/>
    <property type="evidence" value="ECO:0007669"/>
    <property type="project" value="InterPro"/>
</dbReference>
<reference evidence="15" key="1">
    <citation type="journal article" date="2015" name="Genome Announc.">
        <title>Draft genome sequence of the fungus Penicillium brasilianum MG11.</title>
        <authorList>
            <person name="Horn F."/>
            <person name="Linde J."/>
            <person name="Mattern D.J."/>
            <person name="Walther G."/>
            <person name="Guthke R."/>
            <person name="Brakhage A.A."/>
            <person name="Valiante V."/>
        </authorList>
    </citation>
    <scope>NUCLEOTIDE SEQUENCE [LARGE SCALE GENOMIC DNA]</scope>
    <source>
        <strain evidence="15">MG11</strain>
    </source>
</reference>
<dbReference type="SMART" id="SM00490">
    <property type="entry name" value="HELICc"/>
    <property type="match status" value="1"/>
</dbReference>
<comment type="subcellular location">
    <subcellularLocation>
        <location evidence="1">Nucleus</location>
    </subcellularLocation>
</comment>
<dbReference type="GO" id="GO:0016787">
    <property type="term" value="F:hydrolase activity"/>
    <property type="evidence" value="ECO:0007669"/>
    <property type="project" value="UniProtKB-KW"/>
</dbReference>
<evidence type="ECO:0000256" key="11">
    <source>
        <dbReference type="SAM" id="MobiDB-lite"/>
    </source>
</evidence>
<evidence type="ECO:0000256" key="2">
    <source>
        <dbReference type="ARBA" id="ARBA00007025"/>
    </source>
</evidence>
<proteinExistence type="inferred from homology"/>
<evidence type="ECO:0000256" key="8">
    <source>
        <dbReference type="ARBA" id="ARBA00023125"/>
    </source>
</evidence>
<evidence type="ECO:0000256" key="5">
    <source>
        <dbReference type="ARBA" id="ARBA00022801"/>
    </source>
</evidence>
<accession>A0A0F7TEW8</accession>
<dbReference type="OrthoDB" id="413460at2759"/>
<dbReference type="Pfam" id="PF00271">
    <property type="entry name" value="Helicase_C"/>
    <property type="match status" value="1"/>
</dbReference>
<evidence type="ECO:0000313" key="14">
    <source>
        <dbReference type="EMBL" id="CEJ55384.1"/>
    </source>
</evidence>
<keyword evidence="7" id="KW-0067">ATP-binding</keyword>
<feature type="compositionally biased region" description="Polar residues" evidence="11">
    <location>
        <begin position="1056"/>
        <end position="1068"/>
    </location>
</feature>
<dbReference type="STRING" id="104259.A0A0F7TEW8"/>
<feature type="region of interest" description="Disordered" evidence="11">
    <location>
        <begin position="887"/>
        <end position="920"/>
    </location>
</feature>
<evidence type="ECO:0000256" key="9">
    <source>
        <dbReference type="ARBA" id="ARBA00023204"/>
    </source>
</evidence>
<feature type="domain" description="Helicase ATP-binding" evidence="12">
    <location>
        <begin position="369"/>
        <end position="565"/>
    </location>
</feature>
<dbReference type="InterPro" id="IPR001650">
    <property type="entry name" value="Helicase_C-like"/>
</dbReference>
<feature type="region of interest" description="Disordered" evidence="11">
    <location>
        <begin position="311"/>
        <end position="345"/>
    </location>
</feature>
<dbReference type="PROSITE" id="PS51194">
    <property type="entry name" value="HELICASE_CTER"/>
    <property type="match status" value="1"/>
</dbReference>
<dbReference type="InterPro" id="IPR058951">
    <property type="entry name" value="WHD_Rad26_CSB-like"/>
</dbReference>
<dbReference type="InterPro" id="IPR027417">
    <property type="entry name" value="P-loop_NTPase"/>
</dbReference>
<evidence type="ECO:0000313" key="15">
    <source>
        <dbReference type="Proteomes" id="UP000042958"/>
    </source>
</evidence>
<evidence type="ECO:0008006" key="16">
    <source>
        <dbReference type="Google" id="ProtNLM"/>
    </source>
</evidence>
<keyword evidence="6" id="KW-0347">Helicase</keyword>
<dbReference type="InterPro" id="IPR049730">
    <property type="entry name" value="SNF2/RAD54-like_C"/>
</dbReference>
<evidence type="ECO:0000256" key="3">
    <source>
        <dbReference type="ARBA" id="ARBA00022741"/>
    </source>
</evidence>
<dbReference type="InterPro" id="IPR038718">
    <property type="entry name" value="SNF2-like_sf"/>
</dbReference>
<gene>
    <name evidence="14" type="ORF">PMG11_01646</name>
</gene>
<feature type="region of interest" description="Disordered" evidence="11">
    <location>
        <begin position="1026"/>
        <end position="1077"/>
    </location>
</feature>
<dbReference type="InterPro" id="IPR000330">
    <property type="entry name" value="SNF2_N"/>
</dbReference>
<dbReference type="InterPro" id="IPR014001">
    <property type="entry name" value="Helicase_ATP-bd"/>
</dbReference>
<dbReference type="Pfam" id="PF25875">
    <property type="entry name" value="WHD_Rad26_CSB"/>
    <property type="match status" value="1"/>
</dbReference>
<dbReference type="FunFam" id="3.40.50.10810:FF:000039">
    <property type="entry name" value="DNA repair protein Rhp26/Rad26"/>
    <property type="match status" value="1"/>
</dbReference>
<keyword evidence="5" id="KW-0378">Hydrolase</keyword>
<evidence type="ECO:0000256" key="7">
    <source>
        <dbReference type="ARBA" id="ARBA00022840"/>
    </source>
</evidence>
<feature type="domain" description="Helicase C-terminal" evidence="13">
    <location>
        <begin position="701"/>
        <end position="857"/>
    </location>
</feature>
<dbReference type="CDD" id="cd18000">
    <property type="entry name" value="DEXHc_ERCC6"/>
    <property type="match status" value="1"/>
</dbReference>
<dbReference type="GO" id="GO:0005634">
    <property type="term" value="C:nucleus"/>
    <property type="evidence" value="ECO:0007669"/>
    <property type="project" value="TreeGrafter"/>
</dbReference>
<keyword evidence="3" id="KW-0547">Nucleotide-binding</keyword>
<dbReference type="EMBL" id="CDHK01000002">
    <property type="protein sequence ID" value="CEJ55384.1"/>
    <property type="molecule type" value="Genomic_DNA"/>
</dbReference>
<feature type="region of interest" description="Disordered" evidence="11">
    <location>
        <begin position="1"/>
        <end position="65"/>
    </location>
</feature>
<evidence type="ECO:0000259" key="12">
    <source>
        <dbReference type="PROSITE" id="PS51192"/>
    </source>
</evidence>
<keyword evidence="8" id="KW-0238">DNA-binding</keyword>
<keyword evidence="10" id="KW-0539">Nucleus</keyword>
<evidence type="ECO:0000256" key="10">
    <source>
        <dbReference type="ARBA" id="ARBA00023242"/>
    </source>
</evidence>
<dbReference type="CDD" id="cd22254">
    <property type="entry name" value="CSB_WHD"/>
    <property type="match status" value="1"/>
</dbReference>
<keyword evidence="9" id="KW-0234">DNA repair</keyword>
<dbReference type="Gene3D" id="3.40.50.10810">
    <property type="entry name" value="Tandem AAA-ATPase domain"/>
    <property type="match status" value="1"/>
</dbReference>
<comment type="similarity">
    <text evidence="2">Belongs to the SNF2/RAD54 helicase family.</text>
</comment>
<dbReference type="InterPro" id="IPR050496">
    <property type="entry name" value="SNF2_RAD54_helicase_repair"/>
</dbReference>
<dbReference type="PROSITE" id="PS51192">
    <property type="entry name" value="HELICASE_ATP_BIND_1"/>
    <property type="match status" value="1"/>
</dbReference>
<evidence type="ECO:0000259" key="13">
    <source>
        <dbReference type="PROSITE" id="PS51194"/>
    </source>
</evidence>
<feature type="region of interest" description="Disordered" evidence="11">
    <location>
        <begin position="115"/>
        <end position="135"/>
    </location>
</feature>
<organism evidence="14 15">
    <name type="scientific">Penicillium brasilianum</name>
    <dbReference type="NCBI Taxonomy" id="104259"/>
    <lineage>
        <taxon>Eukaryota</taxon>
        <taxon>Fungi</taxon>
        <taxon>Dikarya</taxon>
        <taxon>Ascomycota</taxon>
        <taxon>Pezizomycotina</taxon>
        <taxon>Eurotiomycetes</taxon>
        <taxon>Eurotiomycetidae</taxon>
        <taxon>Eurotiales</taxon>
        <taxon>Aspergillaceae</taxon>
        <taxon>Penicillium</taxon>
    </lineage>
</organism>
<sequence>MASPNSADAAAEASRLQELNADVRNQDDLERDITRQADKFLAEKAEENDTKRLEKALNDNSKVDRQILQAKDRLAKHVGAVSRHRVENELRNLEARRSGLVTDIKDIQKRIDDRREAQVNAEGSHGPGRLPNESRRDYLLRTGKITPFELMSQAGPDGSLSTLQDALVDAEDQQQEEEERKRAHHDPTASHRNLLRPELDFDDASESAGSRDSKRRKLETPPTTKRSPKTPRTRSPTSPEVDSEASYVASEGSVSSEDEEFMPDTVPEPTSRKRKQGKAESELEDLSGVDDGNEKIYQTRLQKWISRRSAARKRAQETPIKEEEDQIEDEWLKPHPTEPDLDLQNGLRVPGDIGKYLFSYQRTGVQWLWELHQQSVGGIIGDEMGLGKTIQAIAYLASLHHSNMFTKPAIVVCPATLMKQWVNEFHRWWPPFRVSILHSSGSGMMNLGKESSREMALTSELMGSSHSRHLSAGQKAAKKIIERVVEEGHVLVTTYSGLQSYADALVDVEWGCAILDEGHKIRNPDAGITFSCKELRTPHRIILSGTPMQNSLTDLWSLFDFVFPMRLGTLVTFKSQFEIPIRQGGYASATNLQVQTAAKCAATLKDAISPYLLQRYKADVTSDLPQKTEQVIFCKLTREQRNVYKRFLGSEDMASIIRGRRNSLFGIDVLRKICNHPDLVDRKLRTHEADYGNSSRSGKMQVLKGLLEVWKDTGHKTLLFAQTRQMLDIIQKFIRSLGGFNFRRMDGNTPIKDRQTMVDEFNKTPDLHVFLLTTRVGGIGVNLTGADRVIIYDPDWNPSTDMQARERAWRLGQKRDVTIFRLMMKGTIEEKIYHRQIFKQFLTNKITRDPQQREGFQASDLYDLFSLTEENDKELETTKLFKNADVTYQEEDTTSPPFKKRGQGVKSQSQTPNPDGEDISTVQGVANVEEFTNGDEDAQKNNPKTAEDRIMHGIFARSGVHAALEHDHIVNGKRTVRADPKLIEEEARRVAAEAARELRRAEEVARSTPIGLPTWTGSFGVAGRTDLGGASSSARPAARGPSSSTLLSNLNPGASAASSRTPTPQASGGPNRMPRGKDFLPLIRDFLLSRRGPVFTQVIVDQFSHYCTNPQRVAEFQEMLKTVARLDRDRGGRGRWTLKPEFAKKPGEQT</sequence>
<evidence type="ECO:0000256" key="4">
    <source>
        <dbReference type="ARBA" id="ARBA00022763"/>
    </source>
</evidence>
<keyword evidence="15" id="KW-1185">Reference proteome</keyword>
<feature type="compositionally biased region" description="Low complexity" evidence="11">
    <location>
        <begin position="1028"/>
        <end position="1051"/>
    </location>
</feature>
<dbReference type="SMART" id="SM00487">
    <property type="entry name" value="DEXDc"/>
    <property type="match status" value="1"/>
</dbReference>
<evidence type="ECO:0000256" key="1">
    <source>
        <dbReference type="ARBA" id="ARBA00004123"/>
    </source>
</evidence>
<feature type="compositionally biased region" description="Basic and acidic residues" evidence="11">
    <location>
        <begin position="24"/>
        <end position="65"/>
    </location>
</feature>
<dbReference type="AlphaFoldDB" id="A0A0F7TEW8"/>